<feature type="modified residue" description="4-aspartylphosphate" evidence="1">
    <location>
        <position position="65"/>
    </location>
</feature>
<dbReference type="OrthoDB" id="8531995at2"/>
<evidence type="ECO:0000259" key="3">
    <source>
        <dbReference type="PROSITE" id="PS50110"/>
    </source>
</evidence>
<proteinExistence type="predicted"/>
<feature type="compositionally biased region" description="Basic and acidic residues" evidence="2">
    <location>
        <begin position="394"/>
        <end position="405"/>
    </location>
</feature>
<dbReference type="InterPro" id="IPR031580">
    <property type="entry name" value="TadZ_N"/>
</dbReference>
<dbReference type="SUPFAM" id="SSF52540">
    <property type="entry name" value="P-loop containing nucleoside triphosphate hydrolases"/>
    <property type="match status" value="1"/>
</dbReference>
<dbReference type="Gene3D" id="3.40.50.2300">
    <property type="match status" value="1"/>
</dbReference>
<dbReference type="InterPro" id="IPR011006">
    <property type="entry name" value="CheY-like_superfamily"/>
</dbReference>
<evidence type="ECO:0000313" key="4">
    <source>
        <dbReference type="EMBL" id="PMS38296.1"/>
    </source>
</evidence>
<dbReference type="GO" id="GO:0009898">
    <property type="term" value="C:cytoplasmic side of plasma membrane"/>
    <property type="evidence" value="ECO:0007669"/>
    <property type="project" value="TreeGrafter"/>
</dbReference>
<organism evidence="4 5">
    <name type="scientific">Trinickia symbiotica</name>
    <dbReference type="NCBI Taxonomy" id="863227"/>
    <lineage>
        <taxon>Bacteria</taxon>
        <taxon>Pseudomonadati</taxon>
        <taxon>Pseudomonadota</taxon>
        <taxon>Betaproteobacteria</taxon>
        <taxon>Burkholderiales</taxon>
        <taxon>Burkholderiaceae</taxon>
        <taxon>Trinickia</taxon>
    </lineage>
</organism>
<dbReference type="Proteomes" id="UP000235777">
    <property type="component" value="Unassembled WGS sequence"/>
</dbReference>
<dbReference type="Pfam" id="PF16968">
    <property type="entry name" value="TadZ_N"/>
    <property type="match status" value="1"/>
</dbReference>
<dbReference type="InterPro" id="IPR001789">
    <property type="entry name" value="Sig_transdc_resp-reg_receiver"/>
</dbReference>
<dbReference type="PANTHER" id="PTHR43384:SF13">
    <property type="entry name" value="SLR0110 PROTEIN"/>
    <property type="match status" value="1"/>
</dbReference>
<keyword evidence="1" id="KW-0597">Phosphoprotein</keyword>
<dbReference type="GO" id="GO:0016887">
    <property type="term" value="F:ATP hydrolysis activity"/>
    <property type="evidence" value="ECO:0007669"/>
    <property type="project" value="TreeGrafter"/>
</dbReference>
<dbReference type="Gene3D" id="3.40.50.300">
    <property type="entry name" value="P-loop containing nucleotide triphosphate hydrolases"/>
    <property type="match status" value="1"/>
</dbReference>
<dbReference type="GO" id="GO:0005524">
    <property type="term" value="F:ATP binding"/>
    <property type="evidence" value="ECO:0007669"/>
    <property type="project" value="TreeGrafter"/>
</dbReference>
<dbReference type="InterPro" id="IPR050625">
    <property type="entry name" value="ParA/MinD_ATPase"/>
</dbReference>
<dbReference type="GO" id="GO:0005829">
    <property type="term" value="C:cytosol"/>
    <property type="evidence" value="ECO:0007669"/>
    <property type="project" value="TreeGrafter"/>
</dbReference>
<reference evidence="4 5" key="1">
    <citation type="submission" date="2018-01" db="EMBL/GenBank/DDBJ databases">
        <title>Whole genome analyses suggest that Burkholderia sensu lato contains two further novel genera in the rhizoxinica-symbiotica group Mycetohabitans gen. nov., and Trinickia gen. nov.: implications for the evolution of diazotrophy and nodulation in the Burkholderiaceae.</title>
        <authorList>
            <person name="Estrada-de los Santos P."/>
            <person name="Palmer M."/>
            <person name="Chavez-Ramirez B."/>
            <person name="Beukes C."/>
            <person name="Steenkamp E.T."/>
            <person name="Hirsch A.M."/>
            <person name="Manyaka P."/>
            <person name="Maluk M."/>
            <person name="Lafos M."/>
            <person name="Crook M."/>
            <person name="Gross E."/>
            <person name="Simon M.F."/>
            <person name="Bueno dos Reis Junior F."/>
            <person name="Poole P.S."/>
            <person name="Venter S.N."/>
            <person name="James E.K."/>
        </authorList>
    </citation>
    <scope>NUCLEOTIDE SEQUENCE [LARGE SCALE GENOMIC DNA]</scope>
    <source>
        <strain evidence="4 5">JPY 581</strain>
    </source>
</reference>
<dbReference type="EMBL" id="PNYC01000002">
    <property type="protein sequence ID" value="PMS38296.1"/>
    <property type="molecule type" value="Genomic_DNA"/>
</dbReference>
<dbReference type="STRING" id="863227.GCA_000373005_00207"/>
<evidence type="ECO:0000256" key="1">
    <source>
        <dbReference type="PROSITE-ProRule" id="PRU00169"/>
    </source>
</evidence>
<evidence type="ECO:0000313" key="5">
    <source>
        <dbReference type="Proteomes" id="UP000235777"/>
    </source>
</evidence>
<sequence>MNARAEPLTERDVVDHFVFASSHESNARWLADTLAATGRLEQVSLEQAALLPRIAALHPSLVFVDFSGSDVDAAASAVQAVRAHSPQLQIVAVGTVAEPEGAIAALRAGVRDFIDVRAGPEEAIRIARHVLENVTEPQARHGRITVLLGARVGVGVSTLAANLAVLLQKQGAATGKHAAIVDLGLPAGDSMLYLNTRSEFDFVEAVRNLRRFDKTFVHTALTRHASGLALTTLPPDLSLLRTVSFSSAVALLNRLRAFFDRQIVDLGGFSNNDFIAQVARAADEIWLVCDPSIASVVSAIDLLRELADAQVDTSRFGLVVNRFDPRLGLAADQIASRLDLPLVATLPSRQVPLGRAANQGKLIVDAAERDPYVRAIAALAQRLSTRTNEGGTDPGREHEVRRGSDSDSDSAIVAPMQAAARLARIKRFLHLPQKRS</sequence>
<dbReference type="SUPFAM" id="SSF52172">
    <property type="entry name" value="CheY-like"/>
    <property type="match status" value="1"/>
</dbReference>
<name>A0A2N7X956_9BURK</name>
<dbReference type="GO" id="GO:0000160">
    <property type="term" value="P:phosphorelay signal transduction system"/>
    <property type="evidence" value="ECO:0007669"/>
    <property type="project" value="InterPro"/>
</dbReference>
<gene>
    <name evidence="4" type="ORF">C0Z20_04645</name>
</gene>
<feature type="domain" description="Response regulatory" evidence="3">
    <location>
        <begin position="16"/>
        <end position="131"/>
    </location>
</feature>
<dbReference type="InterPro" id="IPR027417">
    <property type="entry name" value="P-loop_NTPase"/>
</dbReference>
<dbReference type="RefSeq" id="WP_026229296.1">
    <property type="nucleotide sequence ID" value="NZ_KB890164.1"/>
</dbReference>
<keyword evidence="5" id="KW-1185">Reference proteome</keyword>
<protein>
    <submittedName>
        <fullName evidence="4">Fimbrial protein</fullName>
    </submittedName>
</protein>
<dbReference type="PROSITE" id="PS50110">
    <property type="entry name" value="RESPONSE_REGULATORY"/>
    <property type="match status" value="1"/>
</dbReference>
<evidence type="ECO:0000256" key="2">
    <source>
        <dbReference type="SAM" id="MobiDB-lite"/>
    </source>
</evidence>
<comment type="caution">
    <text evidence="4">The sequence shown here is derived from an EMBL/GenBank/DDBJ whole genome shotgun (WGS) entry which is preliminary data.</text>
</comment>
<dbReference type="AlphaFoldDB" id="A0A2N7X956"/>
<accession>A0A2N7X956</accession>
<feature type="region of interest" description="Disordered" evidence="2">
    <location>
        <begin position="384"/>
        <end position="410"/>
    </location>
</feature>
<dbReference type="PANTHER" id="PTHR43384">
    <property type="entry name" value="SEPTUM SITE-DETERMINING PROTEIN MIND HOMOLOG, CHLOROPLASTIC-RELATED"/>
    <property type="match status" value="1"/>
</dbReference>
<dbReference type="GO" id="GO:0051782">
    <property type="term" value="P:negative regulation of cell division"/>
    <property type="evidence" value="ECO:0007669"/>
    <property type="project" value="TreeGrafter"/>
</dbReference>